<dbReference type="SUPFAM" id="SSF53335">
    <property type="entry name" value="S-adenosyl-L-methionine-dependent methyltransferases"/>
    <property type="match status" value="1"/>
</dbReference>
<dbReference type="Pfam" id="PF03602">
    <property type="entry name" value="Cons_hypoth95"/>
    <property type="match status" value="1"/>
</dbReference>
<name>A0ABS4GB01_9FIRM</name>
<reference evidence="3 4" key="1">
    <citation type="submission" date="2021-03" db="EMBL/GenBank/DDBJ databases">
        <title>Genomic Encyclopedia of Type Strains, Phase IV (KMG-IV): sequencing the most valuable type-strain genomes for metagenomic binning, comparative biology and taxonomic classification.</title>
        <authorList>
            <person name="Goeker M."/>
        </authorList>
    </citation>
    <scope>NUCLEOTIDE SEQUENCE [LARGE SCALE GENOMIC DNA]</scope>
    <source>
        <strain evidence="3 4">DSM 24004</strain>
    </source>
</reference>
<sequence length="186" mass="21364">MRIISGISKGKRLYAPEGMSVRPTSDKIKESVFNIIGYIEEDSIVLDLFAGTGSVGIEFLARGAKECYFVDASYKSLNYVKKNVEICNFKDKAKIMQNDYEKAIESFCILNQKFDYIFADPPYDLLCCNNIAQKILQNKLLKKNGLLIIESDKSEEIFTNLDYEDVKYKEKIYGRTRISMIKLLED</sequence>
<dbReference type="InterPro" id="IPR004398">
    <property type="entry name" value="RNA_MeTrfase_RsmD"/>
</dbReference>
<dbReference type="Gene3D" id="3.40.50.150">
    <property type="entry name" value="Vaccinia Virus protein VP39"/>
    <property type="match status" value="1"/>
</dbReference>
<comment type="caution">
    <text evidence="3">The sequence shown here is derived from an EMBL/GenBank/DDBJ whole genome shotgun (WGS) entry which is preliminary data.</text>
</comment>
<keyword evidence="4" id="KW-1185">Reference proteome</keyword>
<dbReference type="PROSITE" id="PS00092">
    <property type="entry name" value="N6_MTASE"/>
    <property type="match status" value="1"/>
</dbReference>
<dbReference type="PANTHER" id="PTHR43542:SF1">
    <property type="entry name" value="METHYLTRANSFERASE"/>
    <property type="match status" value="1"/>
</dbReference>
<keyword evidence="1" id="KW-0489">Methyltransferase</keyword>
<gene>
    <name evidence="3" type="ORF">J2Z76_000717</name>
</gene>
<dbReference type="RefSeq" id="WP_209510623.1">
    <property type="nucleotide sequence ID" value="NZ_JAGGKS010000002.1"/>
</dbReference>
<accession>A0ABS4GB01</accession>
<dbReference type="Proteomes" id="UP001519342">
    <property type="component" value="Unassembled WGS sequence"/>
</dbReference>
<dbReference type="InterPro" id="IPR002052">
    <property type="entry name" value="DNA_methylase_N6_adenine_CS"/>
</dbReference>
<evidence type="ECO:0000313" key="4">
    <source>
        <dbReference type="Proteomes" id="UP001519342"/>
    </source>
</evidence>
<dbReference type="PIRSF" id="PIRSF004553">
    <property type="entry name" value="CHP00095"/>
    <property type="match status" value="1"/>
</dbReference>
<protein>
    <submittedName>
        <fullName evidence="3">16S rRNA (Guanine(966)-N(2))-methyltransferase RsmD</fullName>
    </submittedName>
</protein>
<dbReference type="NCBIfam" id="TIGR00095">
    <property type="entry name" value="16S rRNA (guanine(966)-N(2))-methyltransferase RsmD"/>
    <property type="match status" value="1"/>
</dbReference>
<dbReference type="CDD" id="cd02440">
    <property type="entry name" value="AdoMet_MTases"/>
    <property type="match status" value="1"/>
</dbReference>
<dbReference type="InterPro" id="IPR029063">
    <property type="entry name" value="SAM-dependent_MTases_sf"/>
</dbReference>
<dbReference type="EMBL" id="JAGGKS010000002">
    <property type="protein sequence ID" value="MBP1924860.1"/>
    <property type="molecule type" value="Genomic_DNA"/>
</dbReference>
<keyword evidence="2" id="KW-0808">Transferase</keyword>
<evidence type="ECO:0000256" key="1">
    <source>
        <dbReference type="ARBA" id="ARBA00022603"/>
    </source>
</evidence>
<organism evidence="3 4">
    <name type="scientific">Sedimentibacter acidaminivorans</name>
    <dbReference type="NCBI Taxonomy" id="913099"/>
    <lineage>
        <taxon>Bacteria</taxon>
        <taxon>Bacillati</taxon>
        <taxon>Bacillota</taxon>
        <taxon>Tissierellia</taxon>
        <taxon>Sedimentibacter</taxon>
    </lineage>
</organism>
<proteinExistence type="predicted"/>
<evidence type="ECO:0000313" key="3">
    <source>
        <dbReference type="EMBL" id="MBP1924860.1"/>
    </source>
</evidence>
<evidence type="ECO:0000256" key="2">
    <source>
        <dbReference type="ARBA" id="ARBA00022679"/>
    </source>
</evidence>
<dbReference type="PANTHER" id="PTHR43542">
    <property type="entry name" value="METHYLTRANSFERASE"/>
    <property type="match status" value="1"/>
</dbReference>